<evidence type="ECO:0000313" key="8">
    <source>
        <dbReference type="Proteomes" id="UP000430564"/>
    </source>
</evidence>
<feature type="chain" id="PRO_5026292773" evidence="5">
    <location>
        <begin position="30"/>
        <end position="604"/>
    </location>
</feature>
<dbReference type="Pfam" id="PF00890">
    <property type="entry name" value="FAD_binding_2"/>
    <property type="match status" value="2"/>
</dbReference>
<evidence type="ECO:0000256" key="1">
    <source>
        <dbReference type="ARBA" id="ARBA00001974"/>
    </source>
</evidence>
<accession>A0A6I1EQ19</accession>
<dbReference type="GO" id="GO:0008202">
    <property type="term" value="P:steroid metabolic process"/>
    <property type="evidence" value="ECO:0007669"/>
    <property type="project" value="UniProtKB-ARBA"/>
</dbReference>
<dbReference type="InterPro" id="IPR027477">
    <property type="entry name" value="Succ_DH/fumarate_Rdtase_cat_sf"/>
</dbReference>
<dbReference type="AlphaFoldDB" id="A0A6I1EQ19"/>
<dbReference type="InterPro" id="IPR006311">
    <property type="entry name" value="TAT_signal"/>
</dbReference>
<protein>
    <submittedName>
        <fullName evidence="7">FAD-dependent oxidoreductase</fullName>
    </submittedName>
</protein>
<keyword evidence="2" id="KW-0285">Flavoprotein</keyword>
<keyword evidence="5" id="KW-0732">Signal</keyword>
<dbReference type="EMBL" id="WEHX01000026">
    <property type="protein sequence ID" value="KAB7660731.1"/>
    <property type="molecule type" value="Genomic_DNA"/>
</dbReference>
<dbReference type="PROSITE" id="PS51318">
    <property type="entry name" value="TAT"/>
    <property type="match status" value="1"/>
</dbReference>
<dbReference type="OrthoDB" id="9813348at2"/>
<comment type="caution">
    <text evidence="7">The sequence shown here is derived from an EMBL/GenBank/DDBJ whole genome shotgun (WGS) entry which is preliminary data.</text>
</comment>
<feature type="domain" description="FAD-dependent oxidoreductase 2 FAD-binding" evidence="6">
    <location>
        <begin position="376"/>
        <end position="579"/>
    </location>
</feature>
<dbReference type="GO" id="GO:0016491">
    <property type="term" value="F:oxidoreductase activity"/>
    <property type="evidence" value="ECO:0007669"/>
    <property type="project" value="UniProtKB-KW"/>
</dbReference>
<dbReference type="InterPro" id="IPR036188">
    <property type="entry name" value="FAD/NAD-bd_sf"/>
</dbReference>
<name>A0A6I1EQ19_9BURK</name>
<feature type="domain" description="FAD-dependent oxidoreductase 2 FAD-binding" evidence="6">
    <location>
        <begin position="43"/>
        <end position="301"/>
    </location>
</feature>
<dbReference type="SUPFAM" id="SSF51905">
    <property type="entry name" value="FAD/NAD(P)-binding domain"/>
    <property type="match status" value="1"/>
</dbReference>
<feature type="signal peptide" evidence="5">
    <location>
        <begin position="1"/>
        <end position="29"/>
    </location>
</feature>
<reference evidence="7 8" key="1">
    <citation type="submission" date="2019-10" db="EMBL/GenBank/DDBJ databases">
        <title>Genome diversity of Sutterella seckii.</title>
        <authorList>
            <person name="Chaplin A.V."/>
            <person name="Sokolova S.R."/>
            <person name="Mosin K.A."/>
            <person name="Ivanova E.L."/>
            <person name="Kochetkova T.O."/>
            <person name="Goltsov A.Y."/>
            <person name="Trofimov D.Y."/>
            <person name="Efimov B.A."/>
        </authorList>
    </citation>
    <scope>NUCLEOTIDE SEQUENCE [LARGE SCALE GENOMIC DNA]</scope>
    <source>
        <strain evidence="7 8">ASD393</strain>
    </source>
</reference>
<evidence type="ECO:0000259" key="6">
    <source>
        <dbReference type="Pfam" id="PF00890"/>
    </source>
</evidence>
<dbReference type="Gene3D" id="3.50.50.60">
    <property type="entry name" value="FAD/NAD(P)-binding domain"/>
    <property type="match status" value="2"/>
</dbReference>
<gene>
    <name evidence="7" type="ORF">GBM95_05555</name>
</gene>
<dbReference type="InterPro" id="IPR003953">
    <property type="entry name" value="FAD-dep_OxRdtase_2_FAD-bd"/>
</dbReference>
<evidence type="ECO:0000256" key="5">
    <source>
        <dbReference type="SAM" id="SignalP"/>
    </source>
</evidence>
<sequence>MTQNISRRSLIAGSALSAFALGAAGPAQARTQVLPQKWDFEADVVVIGAGAVGLPAAILAREAGFSVLVVEANYDIGGHAITSGGNVPLGGGTSFQKKYGIKDDPETLFKDLTDWTVCETSGMPDYRYNDRAVQYALAQNEAPTFEFLLANGVKFIDQAPDNNGAHAVGISAKREHHCRWSQGQSAESPAGAGGTDLMRGLEQSARAKGVKFLLNHHMDELYREEEGDARVIGLRASYTPTILPGTDKPLASFRSEENIESDAAEITVLAKHAVVIATGGNAGNVEFRRIFDPRLTAEYANAAAEYSPQDGSGELAAIAVGASLWGTANQSMDRNGSLRKRPVIGVRTNYIRWTPQSPIFPKIRYTGLYLKNWQNAIIVNQVGKRFYNEMENGYPNGTHEGFYKDGKPYVHGDWRNTTRAPFRPRNYIDAACAMNEGSQAPDFASGPQWAIFDAAALKRERITLNDQSGDPEIFFSADTIEELARKISTSPWSTWKMDPKVLAATVARYNELVEKGADEDFDKPKPRYKIAEGPFYAAWATFAVHDSYAGLRIDGDCRVRDWKGEVIKGLWCGGESAGGCSQHGLGRCLTQGYIIGRRIAELRA</sequence>
<dbReference type="Proteomes" id="UP000430564">
    <property type="component" value="Unassembled WGS sequence"/>
</dbReference>
<dbReference type="RefSeq" id="WP_152158182.1">
    <property type="nucleotide sequence ID" value="NZ_WEHX01000026.1"/>
</dbReference>
<keyword evidence="3" id="KW-0274">FAD</keyword>
<evidence type="ECO:0000256" key="4">
    <source>
        <dbReference type="ARBA" id="ARBA00023002"/>
    </source>
</evidence>
<proteinExistence type="predicted"/>
<dbReference type="Gene3D" id="3.90.700.10">
    <property type="entry name" value="Succinate dehydrogenase/fumarate reductase flavoprotein, catalytic domain"/>
    <property type="match status" value="1"/>
</dbReference>
<evidence type="ECO:0000256" key="2">
    <source>
        <dbReference type="ARBA" id="ARBA00022630"/>
    </source>
</evidence>
<dbReference type="InterPro" id="IPR050315">
    <property type="entry name" value="FAD-oxidoreductase_2"/>
</dbReference>
<evidence type="ECO:0000256" key="3">
    <source>
        <dbReference type="ARBA" id="ARBA00022827"/>
    </source>
</evidence>
<dbReference type="PANTHER" id="PTHR43400">
    <property type="entry name" value="FUMARATE REDUCTASE"/>
    <property type="match status" value="1"/>
</dbReference>
<keyword evidence="4" id="KW-0560">Oxidoreductase</keyword>
<dbReference type="SUPFAM" id="SSF56425">
    <property type="entry name" value="Succinate dehydrogenase/fumarate reductase flavoprotein, catalytic domain"/>
    <property type="match status" value="1"/>
</dbReference>
<organism evidence="7 8">
    <name type="scientific">Sutterella seckii</name>
    <dbReference type="NCBI Taxonomy" id="1944635"/>
    <lineage>
        <taxon>Bacteria</taxon>
        <taxon>Pseudomonadati</taxon>
        <taxon>Pseudomonadota</taxon>
        <taxon>Betaproteobacteria</taxon>
        <taxon>Burkholderiales</taxon>
        <taxon>Sutterellaceae</taxon>
        <taxon>Sutterella</taxon>
    </lineage>
</organism>
<evidence type="ECO:0000313" key="7">
    <source>
        <dbReference type="EMBL" id="KAB7660731.1"/>
    </source>
</evidence>
<comment type="cofactor">
    <cofactor evidence="1">
        <name>FAD</name>
        <dbReference type="ChEBI" id="CHEBI:57692"/>
    </cofactor>
</comment>
<dbReference type="PANTHER" id="PTHR43400:SF10">
    <property type="entry name" value="3-OXOSTEROID 1-DEHYDROGENASE"/>
    <property type="match status" value="1"/>
</dbReference>